<dbReference type="InterPro" id="IPR008271">
    <property type="entry name" value="Ser/Thr_kinase_AS"/>
</dbReference>
<dbReference type="PANTHER" id="PTHR43289">
    <property type="entry name" value="MITOGEN-ACTIVATED PROTEIN KINASE KINASE KINASE 20-RELATED"/>
    <property type="match status" value="1"/>
</dbReference>
<evidence type="ECO:0000256" key="7">
    <source>
        <dbReference type="PROSITE-ProRule" id="PRU10141"/>
    </source>
</evidence>
<dbReference type="InterPro" id="IPR011009">
    <property type="entry name" value="Kinase-like_dom_sf"/>
</dbReference>
<feature type="binding site" evidence="7">
    <location>
        <position position="45"/>
    </location>
    <ligand>
        <name>ATP</name>
        <dbReference type="ChEBI" id="CHEBI:30616"/>
    </ligand>
</feature>
<dbReference type="EC" id="2.7.11.1" evidence="1"/>
<dbReference type="SUPFAM" id="SSF56112">
    <property type="entry name" value="Protein kinase-like (PK-like)"/>
    <property type="match status" value="1"/>
</dbReference>
<dbReference type="InterPro" id="IPR000719">
    <property type="entry name" value="Prot_kinase_dom"/>
</dbReference>
<protein>
    <recommendedName>
        <fullName evidence="1">non-specific serine/threonine protein kinase</fullName>
        <ecNumber evidence="1">2.7.11.1</ecNumber>
    </recommendedName>
</protein>
<dbReference type="STRING" id="1963.AQJ27_46750"/>
<dbReference type="Proteomes" id="UP000217446">
    <property type="component" value="Unassembled WGS sequence"/>
</dbReference>
<reference evidence="10" key="1">
    <citation type="submission" date="2017-05" db="EMBL/GenBank/DDBJ databases">
        <title>Streptomyces olivochromogenes NBRC 3561 whole genome shotgun sequence.</title>
        <authorList>
            <person name="Dohra H."/>
            <person name="Kodani S."/>
        </authorList>
    </citation>
    <scope>NUCLEOTIDE SEQUENCE [LARGE SCALE GENOMIC DNA]</scope>
    <source>
        <strain evidence="10">NBRC 3561</strain>
    </source>
</reference>
<dbReference type="Pfam" id="PF00069">
    <property type="entry name" value="Pkinase"/>
    <property type="match status" value="1"/>
</dbReference>
<keyword evidence="2 9" id="KW-0723">Serine/threonine-protein kinase</keyword>
<dbReference type="Gene3D" id="1.10.510.10">
    <property type="entry name" value="Transferase(Phosphotransferase) domain 1"/>
    <property type="match status" value="1"/>
</dbReference>
<dbReference type="RefSeq" id="WP_079065819.1">
    <property type="nucleotide sequence ID" value="NZ_BDQI01000048.1"/>
</dbReference>
<proteinExistence type="predicted"/>
<dbReference type="EMBL" id="BDQI01000048">
    <property type="protein sequence ID" value="GAX58268.1"/>
    <property type="molecule type" value="Genomic_DNA"/>
</dbReference>
<evidence type="ECO:0000256" key="4">
    <source>
        <dbReference type="ARBA" id="ARBA00022741"/>
    </source>
</evidence>
<keyword evidence="10" id="KW-1185">Reference proteome</keyword>
<dbReference type="PROSITE" id="PS50011">
    <property type="entry name" value="PROTEIN_KINASE_DOM"/>
    <property type="match status" value="1"/>
</dbReference>
<dbReference type="AlphaFoldDB" id="A0A250VVG8"/>
<evidence type="ECO:0000256" key="2">
    <source>
        <dbReference type="ARBA" id="ARBA00022527"/>
    </source>
</evidence>
<keyword evidence="6 7" id="KW-0067">ATP-binding</keyword>
<dbReference type="CDD" id="cd14014">
    <property type="entry name" value="STKc_PknB_like"/>
    <property type="match status" value="1"/>
</dbReference>
<evidence type="ECO:0000256" key="5">
    <source>
        <dbReference type="ARBA" id="ARBA00022777"/>
    </source>
</evidence>
<evidence type="ECO:0000256" key="1">
    <source>
        <dbReference type="ARBA" id="ARBA00012513"/>
    </source>
</evidence>
<evidence type="ECO:0000313" key="10">
    <source>
        <dbReference type="Proteomes" id="UP000217446"/>
    </source>
</evidence>
<keyword evidence="5 9" id="KW-0418">Kinase</keyword>
<dbReference type="GO" id="GO:0004674">
    <property type="term" value="F:protein serine/threonine kinase activity"/>
    <property type="evidence" value="ECO:0007669"/>
    <property type="project" value="UniProtKB-KW"/>
</dbReference>
<keyword evidence="4 7" id="KW-0547">Nucleotide-binding</keyword>
<dbReference type="PANTHER" id="PTHR43289:SF6">
    <property type="entry name" value="SERINE_THREONINE-PROTEIN KINASE NEKL-3"/>
    <property type="match status" value="1"/>
</dbReference>
<accession>A0A250VVG8</accession>
<dbReference type="GO" id="GO:0005524">
    <property type="term" value="F:ATP binding"/>
    <property type="evidence" value="ECO:0007669"/>
    <property type="project" value="UniProtKB-UniRule"/>
</dbReference>
<dbReference type="InterPro" id="IPR017441">
    <property type="entry name" value="Protein_kinase_ATP_BS"/>
</dbReference>
<comment type="caution">
    <text evidence="9">The sequence shown here is derived from an EMBL/GenBank/DDBJ whole genome shotgun (WGS) entry which is preliminary data.</text>
</comment>
<dbReference type="PROSITE" id="PS00107">
    <property type="entry name" value="PROTEIN_KINASE_ATP"/>
    <property type="match status" value="1"/>
</dbReference>
<feature type="domain" description="Protein kinase" evidence="8">
    <location>
        <begin position="16"/>
        <end position="299"/>
    </location>
</feature>
<evidence type="ECO:0000256" key="6">
    <source>
        <dbReference type="ARBA" id="ARBA00022840"/>
    </source>
</evidence>
<dbReference type="Gene3D" id="3.30.200.20">
    <property type="entry name" value="Phosphorylase Kinase, domain 1"/>
    <property type="match status" value="1"/>
</dbReference>
<evidence type="ECO:0000259" key="8">
    <source>
        <dbReference type="PROSITE" id="PS50011"/>
    </source>
</evidence>
<sequence length="299" mass="31788">MAGTDDAAGRVIAGRYWLMRSLGAGGMGRVWLAHDQELECEVALKELAMPAELSERDRSARIARARGEARHSARLRNNPHVVTVYDLVVDNGLPWIVMEYVPGARDLEAVVGESGPLSPAETARIGLALVDALAAGHELGILHRDVKPSNVLLTTPEPQGPHGQGLTRALLSDYGISLQQDADEPRLTTASGIIGTPGFLAPERARGSAPTPASDLFSLGSTLYFSVEGHGPFDRSSAVATLAALLTEEPTPPRRAGNLAPVLLKLLSKEPANRLSADDAALLFRQLTSEPCGCRKPHP</sequence>
<gene>
    <name evidence="9" type="ORF">SO3561_09839</name>
</gene>
<evidence type="ECO:0000256" key="3">
    <source>
        <dbReference type="ARBA" id="ARBA00022679"/>
    </source>
</evidence>
<dbReference type="SMART" id="SM00220">
    <property type="entry name" value="S_TKc"/>
    <property type="match status" value="1"/>
</dbReference>
<name>A0A250VVG8_STROL</name>
<organism evidence="9 10">
    <name type="scientific">Streptomyces olivochromogenes</name>
    <dbReference type="NCBI Taxonomy" id="1963"/>
    <lineage>
        <taxon>Bacteria</taxon>
        <taxon>Bacillati</taxon>
        <taxon>Actinomycetota</taxon>
        <taxon>Actinomycetes</taxon>
        <taxon>Kitasatosporales</taxon>
        <taxon>Streptomycetaceae</taxon>
        <taxon>Streptomyces</taxon>
    </lineage>
</organism>
<dbReference type="PROSITE" id="PS00108">
    <property type="entry name" value="PROTEIN_KINASE_ST"/>
    <property type="match status" value="1"/>
</dbReference>
<keyword evidence="3" id="KW-0808">Transferase</keyword>
<evidence type="ECO:0000313" key="9">
    <source>
        <dbReference type="EMBL" id="GAX58268.1"/>
    </source>
</evidence>